<dbReference type="AlphaFoldDB" id="A0A067T6I7"/>
<keyword evidence="1" id="KW-0812">Transmembrane</keyword>
<reference evidence="3" key="1">
    <citation type="journal article" date="2014" name="Proc. Natl. Acad. Sci. U.S.A.">
        <title>Extensive sampling of basidiomycete genomes demonstrates inadequacy of the white-rot/brown-rot paradigm for wood decay fungi.</title>
        <authorList>
            <person name="Riley R."/>
            <person name="Salamov A.A."/>
            <person name="Brown D.W."/>
            <person name="Nagy L.G."/>
            <person name="Floudas D."/>
            <person name="Held B.W."/>
            <person name="Levasseur A."/>
            <person name="Lombard V."/>
            <person name="Morin E."/>
            <person name="Otillar R."/>
            <person name="Lindquist E.A."/>
            <person name="Sun H."/>
            <person name="LaButti K.M."/>
            <person name="Schmutz J."/>
            <person name="Jabbour D."/>
            <person name="Luo H."/>
            <person name="Baker S.E."/>
            <person name="Pisabarro A.G."/>
            <person name="Walton J.D."/>
            <person name="Blanchette R.A."/>
            <person name="Henrissat B."/>
            <person name="Martin F."/>
            <person name="Cullen D."/>
            <person name="Hibbett D.S."/>
            <person name="Grigoriev I.V."/>
        </authorList>
    </citation>
    <scope>NUCLEOTIDE SEQUENCE [LARGE SCALE GENOMIC DNA]</scope>
    <source>
        <strain evidence="3">CBS 339.88</strain>
    </source>
</reference>
<dbReference type="HOGENOM" id="CLU_1815939_0_0_1"/>
<dbReference type="EMBL" id="KL142382">
    <property type="protein sequence ID" value="KDR74628.1"/>
    <property type="molecule type" value="Genomic_DNA"/>
</dbReference>
<evidence type="ECO:0000313" key="2">
    <source>
        <dbReference type="EMBL" id="KDR74628.1"/>
    </source>
</evidence>
<dbReference type="Proteomes" id="UP000027222">
    <property type="component" value="Unassembled WGS sequence"/>
</dbReference>
<feature type="transmembrane region" description="Helical" evidence="1">
    <location>
        <begin position="89"/>
        <end position="111"/>
    </location>
</feature>
<accession>A0A067T6I7</accession>
<evidence type="ECO:0000313" key="3">
    <source>
        <dbReference type="Proteomes" id="UP000027222"/>
    </source>
</evidence>
<protein>
    <submittedName>
        <fullName evidence="2">Uncharacterized protein</fullName>
    </submittedName>
</protein>
<sequence length="142" mass="16624">MHQWHQRPPFLPPILHIYRNTIVRFAQTLPSHPIPNLKQPHNLFSLPAVYLSFRIERTTRCGYFTYSLPSSFLIPRYSFNYTPTPTSDLAPVSSAYSTLVVIGFPPMFLIFRFRSNIRSCILICSSHNFIAWHSQFPTYFIN</sequence>
<keyword evidence="3" id="KW-1185">Reference proteome</keyword>
<evidence type="ECO:0000256" key="1">
    <source>
        <dbReference type="SAM" id="Phobius"/>
    </source>
</evidence>
<proteinExistence type="predicted"/>
<name>A0A067T6I7_GALM3</name>
<keyword evidence="1" id="KW-1133">Transmembrane helix</keyword>
<keyword evidence="1" id="KW-0472">Membrane</keyword>
<organism evidence="2 3">
    <name type="scientific">Galerina marginata (strain CBS 339.88)</name>
    <dbReference type="NCBI Taxonomy" id="685588"/>
    <lineage>
        <taxon>Eukaryota</taxon>
        <taxon>Fungi</taxon>
        <taxon>Dikarya</taxon>
        <taxon>Basidiomycota</taxon>
        <taxon>Agaricomycotina</taxon>
        <taxon>Agaricomycetes</taxon>
        <taxon>Agaricomycetidae</taxon>
        <taxon>Agaricales</taxon>
        <taxon>Agaricineae</taxon>
        <taxon>Strophariaceae</taxon>
        <taxon>Galerina</taxon>
    </lineage>
</organism>
<gene>
    <name evidence="2" type="ORF">GALMADRAFT_558847</name>
</gene>